<dbReference type="EMBL" id="FOCV01000012">
    <property type="protein sequence ID" value="SEO16989.1"/>
    <property type="molecule type" value="Genomic_DNA"/>
</dbReference>
<proteinExistence type="predicted"/>
<reference evidence="1" key="2">
    <citation type="submission" date="2016-10" db="EMBL/GenBank/DDBJ databases">
        <authorList>
            <person name="de Groot N.N."/>
        </authorList>
    </citation>
    <scope>NUCLEOTIDE SEQUENCE [LARGE SCALE GENOMIC DNA]</scope>
    <source>
        <strain evidence="1">CCBAU85039</strain>
    </source>
</reference>
<accession>A0A1H8MI47</accession>
<evidence type="ECO:0000313" key="3">
    <source>
        <dbReference type="Proteomes" id="UP000183063"/>
    </source>
</evidence>
<evidence type="ECO:0000313" key="1">
    <source>
        <dbReference type="EMBL" id="SEH91853.1"/>
    </source>
</evidence>
<evidence type="ECO:0000313" key="2">
    <source>
        <dbReference type="EMBL" id="SEO16989.1"/>
    </source>
</evidence>
<keyword evidence="4" id="KW-1185">Reference proteome</keyword>
<name>A0A1H8MI47_9HYPH</name>
<gene>
    <name evidence="1" type="ORF">RTCCBAU85039_3055</name>
    <name evidence="2" type="ORF">SAMN05216228_1012190</name>
</gene>
<dbReference type="AlphaFoldDB" id="A0A1H8MI47"/>
<reference evidence="2 4" key="1">
    <citation type="submission" date="2016-10" db="EMBL/GenBank/DDBJ databases">
        <authorList>
            <person name="Varghese N."/>
            <person name="Submissions S."/>
        </authorList>
    </citation>
    <scope>NUCLEOTIDE SEQUENCE [LARGE SCALE GENOMIC DNA]</scope>
    <source>
        <strain evidence="2 4">CGMCC 1.7071</strain>
    </source>
</reference>
<protein>
    <submittedName>
        <fullName evidence="1">Uncharacterized protein</fullName>
    </submittedName>
</protein>
<evidence type="ECO:0000313" key="4">
    <source>
        <dbReference type="Proteomes" id="UP000198939"/>
    </source>
</evidence>
<organism evidence="1 3">
    <name type="scientific">Rhizobium tibeticum</name>
    <dbReference type="NCBI Taxonomy" id="501024"/>
    <lineage>
        <taxon>Bacteria</taxon>
        <taxon>Pseudomonadati</taxon>
        <taxon>Pseudomonadota</taxon>
        <taxon>Alphaproteobacteria</taxon>
        <taxon>Hyphomicrobiales</taxon>
        <taxon>Rhizobiaceae</taxon>
        <taxon>Rhizobium/Agrobacterium group</taxon>
        <taxon>Rhizobium</taxon>
    </lineage>
</organism>
<reference evidence="3" key="3">
    <citation type="submission" date="2016-10" db="EMBL/GenBank/DDBJ databases">
        <authorList>
            <person name="Wibberg D."/>
        </authorList>
    </citation>
    <scope>NUCLEOTIDE SEQUENCE [LARGE SCALE GENOMIC DNA]</scope>
</reference>
<dbReference type="Proteomes" id="UP000183063">
    <property type="component" value="Unassembled WGS sequence"/>
</dbReference>
<dbReference type="EMBL" id="FNXB01000015">
    <property type="protein sequence ID" value="SEH91853.1"/>
    <property type="molecule type" value="Genomic_DNA"/>
</dbReference>
<dbReference type="RefSeq" id="WP_072376441.1">
    <property type="nucleotide sequence ID" value="NZ_FNXB01000015.1"/>
</dbReference>
<sequence length="81" mass="9272">MGDLKVVLKGEYDKCLELIVETRNGTKRWLNIDDRTGQHIDVTSSQLRSLEETARSLAKAMKEIGANNPSCLRPTKEWHFK</sequence>
<dbReference type="Proteomes" id="UP000198939">
    <property type="component" value="Unassembled WGS sequence"/>
</dbReference>